<dbReference type="Proteomes" id="UP000244754">
    <property type="component" value="Chromosome"/>
</dbReference>
<dbReference type="Pfam" id="PF20177">
    <property type="entry name" value="DUF6542"/>
    <property type="match status" value="1"/>
</dbReference>
<dbReference type="InterPro" id="IPR046672">
    <property type="entry name" value="DUF6542"/>
</dbReference>
<reference evidence="2" key="1">
    <citation type="submission" date="2018-01" db="EMBL/GenBank/DDBJ databases">
        <authorList>
            <person name="Li J."/>
        </authorList>
    </citation>
    <scope>NUCLEOTIDE SEQUENCE [LARGE SCALE GENOMIC DNA]</scope>
    <source>
        <strain evidence="2">2184</strain>
    </source>
</reference>
<dbReference type="OrthoDB" id="4427741at2"/>
<accession>A0A2S0WD96</accession>
<dbReference type="EMBL" id="CP026948">
    <property type="protein sequence ID" value="AWB83743.1"/>
    <property type="molecule type" value="Genomic_DNA"/>
</dbReference>
<gene>
    <name evidence="1" type="ORF">C3E79_03950</name>
</gene>
<keyword evidence="2" id="KW-1185">Reference proteome</keyword>
<dbReference type="KEGG" id="clia:C3E79_03950"/>
<evidence type="ECO:0000313" key="1">
    <source>
        <dbReference type="EMBL" id="AWB83743.1"/>
    </source>
</evidence>
<proteinExistence type="predicted"/>
<name>A0A2S0WD96_9CORY</name>
<dbReference type="AlphaFoldDB" id="A0A2S0WD96"/>
<evidence type="ECO:0000313" key="2">
    <source>
        <dbReference type="Proteomes" id="UP000244754"/>
    </source>
</evidence>
<sequence length="177" mass="19004">MSHVLPRAQRPAFEGIPTVSSIAIVGAALFTGALLSVHAGQISWPFLALFTIAALSCATLVNPRGLFLTVAFIPLLFVVAALATGWGIAASTSAALSRADALVIAYPVLQLFPVLAAATLGALIIAAVRYSLLRRHNAAIARAERAERRRIARSNRRTRERTLSVEEILARVERDQR</sequence>
<protein>
    <submittedName>
        <fullName evidence="1">Uncharacterized protein</fullName>
    </submittedName>
</protein>
<organism evidence="1 2">
    <name type="scientific">Corynebacterium liangguodongii</name>
    <dbReference type="NCBI Taxonomy" id="2079535"/>
    <lineage>
        <taxon>Bacteria</taxon>
        <taxon>Bacillati</taxon>
        <taxon>Actinomycetota</taxon>
        <taxon>Actinomycetes</taxon>
        <taxon>Mycobacteriales</taxon>
        <taxon>Corynebacteriaceae</taxon>
        <taxon>Corynebacterium</taxon>
    </lineage>
</organism>
<dbReference type="RefSeq" id="WP_108403747.1">
    <property type="nucleotide sequence ID" value="NZ_CP026948.1"/>
</dbReference>